<sequence length="1104" mass="120739">MAAMAPALTDAPADAHHMRFKLAPPTSTLSPGSVENNSNASNILVTSNGPSKRRPGLTSGEEHPRDFCPGSRKEEATHTEAVAAPLGKLQPLVTSYLCSDMTSHKDSLKLQGVLIKQSVRKNHGILPASYFNNSDFLPLKHQTVDLSGEQLKSIMSGGTQVPAVQAPQAPVNGLAKKVARPIPERDPMPLVNGSGAPMSSDCPQQAVPETVATARKRDPAVCVLLKGGTEQRNQAAELPQGSGNSSEQTDPPEQVSDSAPKSPTETASLCPPLPDLEEEGPVCGGQGTPTHFPNRSLGDLDAELRERTLLSQSRQSEIEGRLRRLRKRLQVVQAKQVERHVQQQLGGFLQVAFSKLPSPNNLRAHHQGAPARRSTDDSLSLFLRSGSVSTQLERFSLSGTANLRTAESAFDSDATESSSGGETDVEEEELAKVDVEQRHVSLWRRAEGRYATERASIVSHWNWLQAQVSDLEYRIRQHTDIYRQIRYSKGLVTLADPACCEVSTEDGMLDKGVPFSCIVPQDATSDTADGTDSAHDRLWKGCASSRPVNGVVNSVRLPDCGSPESSDAEEVIGKRQRLPLSSGLDGTCVAARTRPVISWKKRRLVRPSTTLGLSHKRPGKLGCSCAVNPQCATCISCINPSAEFQYDRPLLERLSQFDPCVHPILSFTDDVSLNLHLQRVMKSHWQNRPLEKTKALKKLSLKHKVLPSSRLLDPSSSPVSCSSKDKHKMPSLLNAAVRLSHHKIRPEKLHRQHLDGSLRTPKQDGRPFCKTGRSHTFSYGAYERSHARKRSREHSLERLEAAPKLFVESGSPCSSTGSLHTPSPSPLVRQCSTSVENSSAFTLSSQSATTTPPIRRRRGESSFDINNIVIPMSVAATTRVEKLQYKEILTPSWREVDICAQPVTEENDNVEIEDLSDAAFAQLHLPCEEQERSRWTWAASSIAKRRGSRSYKSLDGRTTPLLGGTNPSTPQPSSPETIHFHALQDYGPAASPCSPASPDMLSNPHRPQPSDDTRCSTPDFTLEELVPQPVQPWERRTFPLEQDPVVEPEDQGEPVEDQPCRGLRRFLSCKGGPLKSESENGPPSPLPSDGAKQKGSTSLRPAHR</sequence>
<feature type="compositionally biased region" description="Low complexity" evidence="1">
    <location>
        <begin position="988"/>
        <end position="998"/>
    </location>
</feature>
<feature type="region of interest" description="Disordered" evidence="1">
    <location>
        <begin position="23"/>
        <end position="75"/>
    </location>
</feature>
<proteinExistence type="predicted"/>
<protein>
    <submittedName>
        <fullName evidence="3">KAT8 regulatory NSL complex subunit 1</fullName>
    </submittedName>
</protein>
<dbReference type="InterPro" id="IPR029332">
    <property type="entry name" value="PEHE_dom"/>
</dbReference>
<dbReference type="PANTHER" id="PTHR22443">
    <property type="entry name" value="NON-SPECIFIC LETHAL 1, ISOFORM M"/>
    <property type="match status" value="1"/>
</dbReference>
<dbReference type="Ensembl" id="ENSSFOT00015033066.2">
    <property type="protein sequence ID" value="ENSSFOP00015032702.2"/>
    <property type="gene ID" value="ENSSFOG00015020907.2"/>
</dbReference>
<dbReference type="PROSITE" id="PS52052">
    <property type="entry name" value="PEHE"/>
    <property type="match status" value="1"/>
</dbReference>
<feature type="compositionally biased region" description="Basic and acidic residues" evidence="1">
    <location>
        <begin position="60"/>
        <end position="75"/>
    </location>
</feature>
<dbReference type="Proteomes" id="UP000694397">
    <property type="component" value="Chromosome 8"/>
</dbReference>
<dbReference type="Gene3D" id="6.10.250.3170">
    <property type="match status" value="1"/>
</dbReference>
<keyword evidence="4" id="KW-1185">Reference proteome</keyword>
<dbReference type="GO" id="GO:0044545">
    <property type="term" value="C:NSL complex"/>
    <property type="evidence" value="ECO:0007669"/>
    <property type="project" value="TreeGrafter"/>
</dbReference>
<feature type="region of interest" description="Disordered" evidence="1">
    <location>
        <begin position="1041"/>
        <end position="1104"/>
    </location>
</feature>
<evidence type="ECO:0000313" key="3">
    <source>
        <dbReference type="Ensembl" id="ENSSFOP00015032702.2"/>
    </source>
</evidence>
<feature type="region of interest" description="Disordered" evidence="1">
    <location>
        <begin position="183"/>
        <end position="213"/>
    </location>
</feature>
<gene>
    <name evidence="3" type="primary">KANSL1</name>
</gene>
<feature type="domain" description="PEHE" evidence="2">
    <location>
        <begin position="887"/>
        <end position="1033"/>
    </location>
</feature>
<dbReference type="GeneTree" id="ENSGT00530000063688"/>
<name>A0A8C9SGT0_SCLFO</name>
<evidence type="ECO:0000259" key="2">
    <source>
        <dbReference type="PROSITE" id="PS52052"/>
    </source>
</evidence>
<feature type="region of interest" description="Disordered" evidence="1">
    <location>
        <begin position="810"/>
        <end position="859"/>
    </location>
</feature>
<evidence type="ECO:0000256" key="1">
    <source>
        <dbReference type="SAM" id="MobiDB-lite"/>
    </source>
</evidence>
<reference evidence="3" key="3">
    <citation type="submission" date="2025-09" db="UniProtKB">
        <authorList>
            <consortium name="Ensembl"/>
        </authorList>
    </citation>
    <scope>IDENTIFICATION</scope>
</reference>
<dbReference type="OrthoDB" id="6022640at2759"/>
<feature type="region of interest" description="Disordered" evidence="1">
    <location>
        <begin position="231"/>
        <end position="297"/>
    </location>
</feature>
<feature type="compositionally biased region" description="Polar residues" evidence="1">
    <location>
        <begin position="830"/>
        <end position="852"/>
    </location>
</feature>
<feature type="compositionally biased region" description="Polar residues" evidence="1">
    <location>
        <begin position="25"/>
        <end position="50"/>
    </location>
</feature>
<accession>A0A8C9SGT0</accession>
<reference evidence="3" key="2">
    <citation type="submission" date="2025-08" db="UniProtKB">
        <authorList>
            <consortium name="Ensembl"/>
        </authorList>
    </citation>
    <scope>IDENTIFICATION</scope>
</reference>
<feature type="region of interest" description="Disordered" evidence="1">
    <location>
        <begin position="408"/>
        <end position="429"/>
    </location>
</feature>
<feature type="compositionally biased region" description="Polar residues" evidence="1">
    <location>
        <begin position="1094"/>
        <end position="1104"/>
    </location>
</feature>
<feature type="compositionally biased region" description="Polar residues" evidence="1">
    <location>
        <begin position="811"/>
        <end position="822"/>
    </location>
</feature>
<dbReference type="PANTHER" id="PTHR22443:SF19">
    <property type="entry name" value="KAT8 REGULATORY NSL COMPLEX SUBUNIT 1-RELATED"/>
    <property type="match status" value="1"/>
</dbReference>
<dbReference type="AlphaFoldDB" id="A0A8C9SGT0"/>
<reference evidence="3 4" key="1">
    <citation type="submission" date="2019-04" db="EMBL/GenBank/DDBJ databases">
        <authorList>
            <consortium name="Wellcome Sanger Institute Data Sharing"/>
        </authorList>
    </citation>
    <scope>NUCLEOTIDE SEQUENCE [LARGE SCALE GENOMIC DNA]</scope>
</reference>
<dbReference type="InterPro" id="IPR026180">
    <property type="entry name" value="NSL1"/>
</dbReference>
<organism evidence="3 4">
    <name type="scientific">Scleropages formosus</name>
    <name type="common">Asian bonytongue</name>
    <name type="synonym">Osteoglossum formosum</name>
    <dbReference type="NCBI Taxonomy" id="113540"/>
    <lineage>
        <taxon>Eukaryota</taxon>
        <taxon>Metazoa</taxon>
        <taxon>Chordata</taxon>
        <taxon>Craniata</taxon>
        <taxon>Vertebrata</taxon>
        <taxon>Euteleostomi</taxon>
        <taxon>Actinopterygii</taxon>
        <taxon>Neopterygii</taxon>
        <taxon>Teleostei</taxon>
        <taxon>Osteoglossocephala</taxon>
        <taxon>Osteoglossomorpha</taxon>
        <taxon>Osteoglossiformes</taxon>
        <taxon>Osteoglossidae</taxon>
        <taxon>Scleropages</taxon>
    </lineage>
</organism>
<feature type="region of interest" description="Disordered" evidence="1">
    <location>
        <begin position="948"/>
        <end position="1018"/>
    </location>
</feature>
<feature type="compositionally biased region" description="Acidic residues" evidence="1">
    <location>
        <begin position="1044"/>
        <end position="1056"/>
    </location>
</feature>
<evidence type="ECO:0000313" key="4">
    <source>
        <dbReference type="Proteomes" id="UP000694397"/>
    </source>
</evidence>
<dbReference type="Pfam" id="PF15275">
    <property type="entry name" value="PEHE"/>
    <property type="match status" value="1"/>
</dbReference>
<feature type="compositionally biased region" description="Polar residues" evidence="1">
    <location>
        <begin position="241"/>
        <end position="267"/>
    </location>
</feature>
<dbReference type="SMART" id="SM01300">
    <property type="entry name" value="PEHE"/>
    <property type="match status" value="1"/>
</dbReference>
<dbReference type="GO" id="GO:0035035">
    <property type="term" value="F:histone acetyltransferase binding"/>
    <property type="evidence" value="ECO:0007669"/>
    <property type="project" value="TreeGrafter"/>
</dbReference>